<comment type="caution">
    <text evidence="1">The sequence shown here is derived from an EMBL/GenBank/DDBJ whole genome shotgun (WGS) entry which is preliminary data.</text>
</comment>
<dbReference type="Pfam" id="PF13809">
    <property type="entry name" value="Tubulin_2"/>
    <property type="match status" value="1"/>
</dbReference>
<proteinExistence type="predicted"/>
<evidence type="ECO:0000313" key="1">
    <source>
        <dbReference type="EMBL" id="TQM84465.1"/>
    </source>
</evidence>
<dbReference type="RefSeq" id="WP_141982643.1">
    <property type="nucleotide sequence ID" value="NZ_VFPP01000001.1"/>
</dbReference>
<dbReference type="Proteomes" id="UP000316628">
    <property type="component" value="Unassembled WGS sequence"/>
</dbReference>
<gene>
    <name evidence="1" type="ORF">FHX81_6911</name>
</gene>
<protein>
    <submittedName>
        <fullName evidence="1">Tubulin-like protein</fullName>
    </submittedName>
</protein>
<organism evidence="1 2">
    <name type="scientific">Saccharothrix saharensis</name>
    <dbReference type="NCBI Taxonomy" id="571190"/>
    <lineage>
        <taxon>Bacteria</taxon>
        <taxon>Bacillati</taxon>
        <taxon>Actinomycetota</taxon>
        <taxon>Actinomycetes</taxon>
        <taxon>Pseudonocardiales</taxon>
        <taxon>Pseudonocardiaceae</taxon>
        <taxon>Saccharothrix</taxon>
    </lineage>
</organism>
<dbReference type="OrthoDB" id="3644648at2"/>
<name>A0A543JNW1_9PSEU</name>
<evidence type="ECO:0000313" key="2">
    <source>
        <dbReference type="Proteomes" id="UP000316628"/>
    </source>
</evidence>
<sequence>MRIYQPMMFVGLGGTGCRVGAELERRLRDELCGPDGTALLNVMQGKNFQPYQLPSCLQFVYADLSEDEFANLEQRVVPDPSNLPAAERTMHLVRDLVPQYDTFPEVARSLRLSAGPYVDGWLPPAAGEPRIGPLSRGAGQLPTIGRAALFETFRAGLGPVQGPLTRAIGNINNSLGELAVLGGGNRQLGCDVFVAFSVAGGTGSGLFYDYLHLIGDAFARNDYRIRIFPLVLMPSAFTEGLGGGRPARLNAGRALLDLFRLVDDQNAQAAGTELDAAGVSGTLSVRYPDRAEIRLRASTVQTGFLFSMGSGVKRDDLHRSVVSLILSLIGTDMGGEGNSLRYGDRRTYMSFADSFINSAVEREALAATGIGNRGVSTSSVASMTVPVDDIADMISSRLLAHGVTELMAPAGAAEDNTGLVERFFTESNLDPLRLRAPLPITEPAPTDKAENILNALATRARRIESAVRLLEQTLDSAVPGLVQDFDAHRAVRTLLAEVDPFRLHRVVNGDAALADEVSRLGFVKVVASRRSEPPAPAGLSIAPPNPVGIGDRFLRRAKWADPAVGQALKAQDQWHQWRARRAWHAAWNAQSNRWDGKLQGVVNDVTAVVSAFREHAMDDQRRFQARARDLYQHRVGVTYLLPRLGDMEPFYHEVVRRFVDLYSSQGRVRPTATAGDLLREILGDQGWRQAWEAMTTSRDPAAAVMYVRDRVKQAVKVLFHHRDGEHRPLLPALQDLLAAAAGRAGTMVAEDDIAQFREKLAGLVPGGFAPSGTGRLRILFSYPSTTKDDELEQYLRQAVQLPRTADTIVEFRPIAAETIAVVLFRSSMGLTEVPEVREVLKHWSDALRAEQQQDFLRWRQRIGYDFGYLATTAEHRERILHHLLCAVWNGSVRVSGDEDADSPAAISVGLSPAAISMRLELRPYGRLSSWASVLAAYEEWVLTDDEQIRRDLCAQLINSVPDGVDRAPRQPSPLFERLMKLPSAQLAEIDATLADRTGSGGRARLNAMREFWAETFPNALNLPFRGVNTPIQDNLADLYRWVHDERLGGYRR</sequence>
<dbReference type="AlphaFoldDB" id="A0A543JNW1"/>
<dbReference type="InterPro" id="IPR036525">
    <property type="entry name" value="Tubulin/FtsZ_GTPase_sf"/>
</dbReference>
<reference evidence="1 2" key="1">
    <citation type="submission" date="2019-06" db="EMBL/GenBank/DDBJ databases">
        <title>Sequencing the genomes of 1000 actinobacteria strains.</title>
        <authorList>
            <person name="Klenk H.-P."/>
        </authorList>
    </citation>
    <scope>NUCLEOTIDE SEQUENCE [LARGE SCALE GENOMIC DNA]</scope>
    <source>
        <strain evidence="1 2">DSM 45456</strain>
    </source>
</reference>
<dbReference type="EMBL" id="VFPP01000001">
    <property type="protein sequence ID" value="TQM84465.1"/>
    <property type="molecule type" value="Genomic_DNA"/>
</dbReference>
<dbReference type="InterPro" id="IPR025904">
    <property type="entry name" value="Tubulin-like"/>
</dbReference>
<keyword evidence="2" id="KW-1185">Reference proteome</keyword>
<dbReference type="PROSITE" id="PS51257">
    <property type="entry name" value="PROKAR_LIPOPROTEIN"/>
    <property type="match status" value="1"/>
</dbReference>
<accession>A0A543JNW1</accession>
<dbReference type="Gene3D" id="3.40.50.1440">
    <property type="entry name" value="Tubulin/FtsZ, GTPase domain"/>
    <property type="match status" value="1"/>
</dbReference>